<sequence>MRFWRAGAPARILLVLLASALVMIVAPPVISSAQPAPDQGPGMSGPLAVRLDSITPSVVTGTTGPDLTVTGTITNTSSSAAAGLAVRLQRAARVSTESQLLSTALLAEPDYPIFTPSIPVADTLEPGESQSFTASFPLLPEEGDSLYVRETGIFPILVNVTAQHEGFGIRDHSARFLLPVLELPPGEAPDDVPARSGDDERAEAGTEAPARDPVPLTMLWPLVDEPSIAPGSSAGEDGPTLSTDALAGALAPGGRLDVLLAVAGRAIAPTAPGSALVSSSLCLLIDPDLLSTINAMGSGYQVSLAGGGTAPGNGAGIAGRWLDRLRALAQEVCIVAAPAAQADLEALARLQLPGLTERSLTRGTDVLATILGAQPVQGVTIPDEAVISAQAADMLAGTPADAVVISDDAALVDARPPRGERFAALSTPGSGSLPAMLLDGGQAQLLAAMGEEPSVPVFAEQAGTDPASKDRLARLQDTIAAVAWPSLAERGDGAPAAPSATLLLPPREWTISAAEGDALMSSIATLMLTNKAIPAPFGAIADEARQPGAGHPPGTVQYPQRHEDVRVPDSVLEDVLSASRSVEQLASALVTDPTLPLTPDAFLAPLRDDLVRALTTAGRADPGTASRAAARRAESVSQAIARMHDQITILNPGGVQTLASAQSPLLLIARNDLPVPVRVRIVATAPPGVAFEELGTQQLPPRGSRQLSIPTRVTNNRPFAVDLRLSTPDGDLLGESIRISVRSTAYGRIMTILTGTAGALLLLLAGRRLWHRFRGQPDPADEGHEHT</sequence>
<comment type="caution">
    <text evidence="3">The sequence shown here is derived from an EMBL/GenBank/DDBJ whole genome shotgun (WGS) entry which is preliminary data.</text>
</comment>
<evidence type="ECO:0000313" key="4">
    <source>
        <dbReference type="Proteomes" id="UP000642993"/>
    </source>
</evidence>
<feature type="transmembrane region" description="Helical" evidence="2">
    <location>
        <begin position="745"/>
        <end position="765"/>
    </location>
</feature>
<keyword evidence="2" id="KW-0472">Membrane</keyword>
<dbReference type="Proteomes" id="UP000642993">
    <property type="component" value="Unassembled WGS sequence"/>
</dbReference>
<keyword evidence="2" id="KW-1133">Transmembrane helix</keyword>
<feature type="region of interest" description="Disordered" evidence="1">
    <location>
        <begin position="187"/>
        <end position="211"/>
    </location>
</feature>
<dbReference type="EMBL" id="JACYWE010000006">
    <property type="protein sequence ID" value="MBD8507038.1"/>
    <property type="molecule type" value="Genomic_DNA"/>
</dbReference>
<evidence type="ECO:0000256" key="1">
    <source>
        <dbReference type="SAM" id="MobiDB-lite"/>
    </source>
</evidence>
<protein>
    <recommendedName>
        <fullName evidence="5">Glycoprotein</fullName>
    </recommendedName>
</protein>
<dbReference type="InterPro" id="IPR046112">
    <property type="entry name" value="DUF6049"/>
</dbReference>
<reference evidence="3" key="1">
    <citation type="submission" date="2020-09" db="EMBL/GenBank/DDBJ databases">
        <title>Hoyosella lacisalsi sp. nov., a halotolerant actinobacterium isolated from soil of Lake Gudzhirganskoe.</title>
        <authorList>
            <person name="Yang Q."/>
            <person name="Guo P.Y."/>
            <person name="Liu S.W."/>
            <person name="Li F.N."/>
            <person name="Sun C.H."/>
        </authorList>
    </citation>
    <scope>NUCLEOTIDE SEQUENCE</scope>
    <source>
        <strain evidence="3">G463</strain>
    </source>
</reference>
<proteinExistence type="predicted"/>
<accession>A0A927JCY7</accession>
<keyword evidence="4" id="KW-1185">Reference proteome</keyword>
<evidence type="ECO:0008006" key="5">
    <source>
        <dbReference type="Google" id="ProtNLM"/>
    </source>
</evidence>
<dbReference type="Pfam" id="PF19516">
    <property type="entry name" value="DUF6049"/>
    <property type="match status" value="1"/>
</dbReference>
<organism evidence="3 4">
    <name type="scientific">Lolliginicoccus lacisalsi</name>
    <dbReference type="NCBI Taxonomy" id="2742202"/>
    <lineage>
        <taxon>Bacteria</taxon>
        <taxon>Bacillati</taxon>
        <taxon>Actinomycetota</taxon>
        <taxon>Actinomycetes</taxon>
        <taxon>Mycobacteriales</taxon>
        <taxon>Hoyosellaceae</taxon>
        <taxon>Lolliginicoccus</taxon>
    </lineage>
</organism>
<dbReference type="AlphaFoldDB" id="A0A927JCY7"/>
<name>A0A927JCY7_9ACTN</name>
<evidence type="ECO:0000313" key="3">
    <source>
        <dbReference type="EMBL" id="MBD8507038.1"/>
    </source>
</evidence>
<feature type="compositionally biased region" description="Basic and acidic residues" evidence="1">
    <location>
        <begin position="192"/>
        <end position="204"/>
    </location>
</feature>
<gene>
    <name evidence="3" type="ORF">HT102_11115</name>
</gene>
<evidence type="ECO:0000256" key="2">
    <source>
        <dbReference type="SAM" id="Phobius"/>
    </source>
</evidence>
<keyword evidence="2" id="KW-0812">Transmembrane</keyword>
<dbReference type="RefSeq" id="WP_192039497.1">
    <property type="nucleotide sequence ID" value="NZ_JACYWE010000006.1"/>
</dbReference>